<evidence type="ECO:0000256" key="3">
    <source>
        <dbReference type="ARBA" id="ARBA00023163"/>
    </source>
</evidence>
<dbReference type="InterPro" id="IPR036388">
    <property type="entry name" value="WH-like_DNA-bd_sf"/>
</dbReference>
<dbReference type="STRING" id="715226.ABI_35860"/>
<dbReference type="PROSITE" id="PS51118">
    <property type="entry name" value="HTH_HXLR"/>
    <property type="match status" value="1"/>
</dbReference>
<feature type="domain" description="HTH hxlR-type" evidence="5">
    <location>
        <begin position="27"/>
        <end position="126"/>
    </location>
</feature>
<keyword evidence="2" id="KW-0238">DNA-binding</keyword>
<evidence type="ECO:0000256" key="4">
    <source>
        <dbReference type="SAM" id="MobiDB-lite"/>
    </source>
</evidence>
<proteinExistence type="predicted"/>
<evidence type="ECO:0000313" key="7">
    <source>
        <dbReference type="Proteomes" id="UP000006512"/>
    </source>
</evidence>
<dbReference type="AlphaFoldDB" id="F4QQS5"/>
<gene>
    <name evidence="6" type="ORF">ABI_35860</name>
</gene>
<dbReference type="GO" id="GO:0003677">
    <property type="term" value="F:DNA binding"/>
    <property type="evidence" value="ECO:0007669"/>
    <property type="project" value="UniProtKB-KW"/>
</dbReference>
<evidence type="ECO:0000259" key="5">
    <source>
        <dbReference type="PROSITE" id="PS51118"/>
    </source>
</evidence>
<keyword evidence="3" id="KW-0804">Transcription</keyword>
<dbReference type="eggNOG" id="COG1733">
    <property type="taxonomic scope" value="Bacteria"/>
</dbReference>
<dbReference type="InterPro" id="IPR002577">
    <property type="entry name" value="HTH_HxlR"/>
</dbReference>
<dbReference type="HOGENOM" id="CLU_111585_0_2_5"/>
<dbReference type="EMBL" id="GL883079">
    <property type="protein sequence ID" value="EGF90562.1"/>
    <property type="molecule type" value="Genomic_DNA"/>
</dbReference>
<dbReference type="SUPFAM" id="SSF46785">
    <property type="entry name" value="Winged helix' DNA-binding domain"/>
    <property type="match status" value="1"/>
</dbReference>
<sequence>MVRADAPQAKPSLIKKPAPEKSHRSMCPINLTLEKVGDSWSMLIIRDLMLRGHTGYQAFLRSEEKIATNILADRLSRLELNGLIVKKPDPADARKFIYSLTEKGADLAPLLVELALYSMKHERRTDMPKEVAAEMQRNKPIFVSRLIRANAPKSPVKRRKPEPRGAAEETLSLF</sequence>
<protein>
    <submittedName>
        <fullName evidence="6">HxlR-like helix-turn-helix family protein</fullName>
    </submittedName>
</protein>
<keyword evidence="7" id="KW-1185">Reference proteome</keyword>
<feature type="region of interest" description="Disordered" evidence="4">
    <location>
        <begin position="1"/>
        <end position="23"/>
    </location>
</feature>
<accession>F4QQS5</accession>
<dbReference type="PANTHER" id="PTHR33204:SF37">
    <property type="entry name" value="HTH-TYPE TRANSCRIPTIONAL REGULATOR YODB"/>
    <property type="match status" value="1"/>
</dbReference>
<keyword evidence="1" id="KW-0805">Transcription regulation</keyword>
<dbReference type="Proteomes" id="UP000006512">
    <property type="component" value="Unassembled WGS sequence"/>
</dbReference>
<dbReference type="Gene3D" id="1.10.10.10">
    <property type="entry name" value="Winged helix-like DNA-binding domain superfamily/Winged helix DNA-binding domain"/>
    <property type="match status" value="1"/>
</dbReference>
<dbReference type="PANTHER" id="PTHR33204">
    <property type="entry name" value="TRANSCRIPTIONAL REGULATOR, MARR FAMILY"/>
    <property type="match status" value="1"/>
</dbReference>
<evidence type="ECO:0000256" key="2">
    <source>
        <dbReference type="ARBA" id="ARBA00023125"/>
    </source>
</evidence>
<dbReference type="Pfam" id="PF01638">
    <property type="entry name" value="HxlR"/>
    <property type="match status" value="1"/>
</dbReference>
<reference evidence="7" key="1">
    <citation type="submission" date="2011-03" db="EMBL/GenBank/DDBJ databases">
        <title>Draft genome sequence of Brevundimonas diminuta.</title>
        <authorList>
            <person name="Brown P.J.B."/>
            <person name="Buechlein A."/>
            <person name="Hemmerich C."/>
            <person name="Brun Y.V."/>
        </authorList>
    </citation>
    <scope>NUCLEOTIDE SEQUENCE [LARGE SCALE GENOMIC DNA]</scope>
    <source>
        <strain evidence="7">C19</strain>
    </source>
</reference>
<dbReference type="InterPro" id="IPR036390">
    <property type="entry name" value="WH_DNA-bd_sf"/>
</dbReference>
<evidence type="ECO:0000256" key="1">
    <source>
        <dbReference type="ARBA" id="ARBA00023015"/>
    </source>
</evidence>
<name>F4QQS5_9CAUL</name>
<organism evidence="6 7">
    <name type="scientific">Asticcacaulis biprosthecium C19</name>
    <dbReference type="NCBI Taxonomy" id="715226"/>
    <lineage>
        <taxon>Bacteria</taxon>
        <taxon>Pseudomonadati</taxon>
        <taxon>Pseudomonadota</taxon>
        <taxon>Alphaproteobacteria</taxon>
        <taxon>Caulobacterales</taxon>
        <taxon>Caulobacteraceae</taxon>
        <taxon>Asticcacaulis</taxon>
    </lineage>
</organism>
<evidence type="ECO:0000313" key="6">
    <source>
        <dbReference type="EMBL" id="EGF90562.1"/>
    </source>
</evidence>
<feature type="region of interest" description="Disordered" evidence="4">
    <location>
        <begin position="152"/>
        <end position="174"/>
    </location>
</feature>